<dbReference type="SUPFAM" id="SSF53822">
    <property type="entry name" value="Periplasmic binding protein-like I"/>
    <property type="match status" value="1"/>
</dbReference>
<evidence type="ECO:0000256" key="2">
    <source>
        <dbReference type="ARBA" id="ARBA00023015"/>
    </source>
</evidence>
<dbReference type="PANTHER" id="PTHR30146">
    <property type="entry name" value="LACI-RELATED TRANSCRIPTIONAL REPRESSOR"/>
    <property type="match status" value="1"/>
</dbReference>
<dbReference type="RefSeq" id="WP_284239673.1">
    <property type="nucleotide sequence ID" value="NZ_BSSQ01000013.1"/>
</dbReference>
<dbReference type="Gene3D" id="1.10.260.40">
    <property type="entry name" value="lambda repressor-like DNA-binding domains"/>
    <property type="match status" value="1"/>
</dbReference>
<evidence type="ECO:0000256" key="3">
    <source>
        <dbReference type="ARBA" id="ARBA00023125"/>
    </source>
</evidence>
<organism evidence="6 7">
    <name type="scientific">Paenibacillus glycanilyticus</name>
    <dbReference type="NCBI Taxonomy" id="126569"/>
    <lineage>
        <taxon>Bacteria</taxon>
        <taxon>Bacillati</taxon>
        <taxon>Bacillota</taxon>
        <taxon>Bacilli</taxon>
        <taxon>Bacillales</taxon>
        <taxon>Paenibacillaceae</taxon>
        <taxon>Paenibacillus</taxon>
    </lineage>
</organism>
<reference evidence="6 7" key="1">
    <citation type="submission" date="2023-03" db="EMBL/GenBank/DDBJ databases">
        <title>Draft genome sequence of the bacteria which degrade cell wall of Tricholomamatutake.</title>
        <authorList>
            <person name="Konishi Y."/>
            <person name="Fukuta Y."/>
            <person name="Shirasaka N."/>
        </authorList>
    </citation>
    <scope>NUCLEOTIDE SEQUENCE [LARGE SCALE GENOMIC DNA]</scope>
    <source>
        <strain evidence="7">mu1</strain>
    </source>
</reference>
<proteinExistence type="predicted"/>
<evidence type="ECO:0000256" key="1">
    <source>
        <dbReference type="ARBA" id="ARBA00022491"/>
    </source>
</evidence>
<evidence type="ECO:0000256" key="4">
    <source>
        <dbReference type="ARBA" id="ARBA00023163"/>
    </source>
</evidence>
<name>A0ABQ6GE48_9BACL</name>
<evidence type="ECO:0000313" key="6">
    <source>
        <dbReference type="EMBL" id="GLX68892.1"/>
    </source>
</evidence>
<dbReference type="CDD" id="cd06291">
    <property type="entry name" value="PBP1_Qymf-like"/>
    <property type="match status" value="1"/>
</dbReference>
<dbReference type="PROSITE" id="PS00356">
    <property type="entry name" value="HTH_LACI_1"/>
    <property type="match status" value="1"/>
</dbReference>
<keyword evidence="4" id="KW-0804">Transcription</keyword>
<dbReference type="Gene3D" id="3.40.50.2300">
    <property type="match status" value="2"/>
</dbReference>
<dbReference type="CDD" id="cd01392">
    <property type="entry name" value="HTH_LacI"/>
    <property type="match status" value="1"/>
</dbReference>
<sequence length="327" mass="36689">MPKINDVAENAGVSITTVSRVLNNRGYISESTRNKVFLAMKELNYQPNEMARSLYRKKSNMIGLIIPTVTNPFFSELTYHLEYFANLKGYKLVLCNSMKNIQKEHDYIDMLKKNQVDGILVGSSVLDVEHYLNLNLPIVSFERTLANIPTVTSDYITGGKLAAQLLLDKGCLKPALIFQAGGGPHHQSLLTAGIGQGFEDVLKGTAIRPVYMELDPDININQCHGNELLRIFNEHPEIDGVLTEDLLAAEIIRICNRLDKKIPEDIKLIGYDDVMIPSLLSPRLSSVRQPIKEMSEYIIESIIKQIKGEVVPMLHTIPVTLIERETT</sequence>
<dbReference type="SUPFAM" id="SSF47413">
    <property type="entry name" value="lambda repressor-like DNA-binding domains"/>
    <property type="match status" value="1"/>
</dbReference>
<protein>
    <submittedName>
        <fullName evidence="6">LacI family transcriptional regulator</fullName>
    </submittedName>
</protein>
<comment type="caution">
    <text evidence="6">The sequence shown here is derived from an EMBL/GenBank/DDBJ whole genome shotgun (WGS) entry which is preliminary data.</text>
</comment>
<dbReference type="Pfam" id="PF00356">
    <property type="entry name" value="LacI"/>
    <property type="match status" value="1"/>
</dbReference>
<dbReference type="InterPro" id="IPR010982">
    <property type="entry name" value="Lambda_DNA-bd_dom_sf"/>
</dbReference>
<accession>A0ABQ6GE48</accession>
<dbReference type="EMBL" id="BSSQ01000013">
    <property type="protein sequence ID" value="GLX68892.1"/>
    <property type="molecule type" value="Genomic_DNA"/>
</dbReference>
<dbReference type="SMART" id="SM00354">
    <property type="entry name" value="HTH_LACI"/>
    <property type="match status" value="1"/>
</dbReference>
<dbReference type="InterPro" id="IPR028082">
    <property type="entry name" value="Peripla_BP_I"/>
</dbReference>
<evidence type="ECO:0000313" key="7">
    <source>
        <dbReference type="Proteomes" id="UP001157114"/>
    </source>
</evidence>
<dbReference type="Proteomes" id="UP001157114">
    <property type="component" value="Unassembled WGS sequence"/>
</dbReference>
<evidence type="ECO:0000259" key="5">
    <source>
        <dbReference type="PROSITE" id="PS50932"/>
    </source>
</evidence>
<dbReference type="PANTHER" id="PTHR30146:SF95">
    <property type="entry name" value="RIBOSE OPERON REPRESSOR"/>
    <property type="match status" value="1"/>
</dbReference>
<gene>
    <name evidence="6" type="ORF">MU1_32370</name>
</gene>
<keyword evidence="3" id="KW-0238">DNA-binding</keyword>
<dbReference type="PROSITE" id="PS50932">
    <property type="entry name" value="HTH_LACI_2"/>
    <property type="match status" value="1"/>
</dbReference>
<dbReference type="PRINTS" id="PR00036">
    <property type="entry name" value="HTHLACI"/>
</dbReference>
<feature type="domain" description="HTH lacI-type" evidence="5">
    <location>
        <begin position="2"/>
        <end position="56"/>
    </location>
</feature>
<dbReference type="InterPro" id="IPR046335">
    <property type="entry name" value="LacI/GalR-like_sensor"/>
</dbReference>
<keyword evidence="7" id="KW-1185">Reference proteome</keyword>
<dbReference type="Pfam" id="PF13377">
    <property type="entry name" value="Peripla_BP_3"/>
    <property type="match status" value="1"/>
</dbReference>
<dbReference type="InterPro" id="IPR000843">
    <property type="entry name" value="HTH_LacI"/>
</dbReference>
<keyword evidence="2" id="KW-0805">Transcription regulation</keyword>
<keyword evidence="1" id="KW-0678">Repressor</keyword>